<name>A0ABD4W0H5_9LACO</name>
<dbReference type="RefSeq" id="WP_271017995.1">
    <property type="nucleotide sequence ID" value="NZ_JAQIEQ010000004.1"/>
</dbReference>
<dbReference type="Proteomes" id="UP001213083">
    <property type="component" value="Unassembled WGS sequence"/>
</dbReference>
<comment type="caution">
    <text evidence="1">The sequence shown here is derived from an EMBL/GenBank/DDBJ whole genome shotgun (WGS) entry which is preliminary data.</text>
</comment>
<accession>A0ABD4W0H5</accession>
<organism evidence="1 2">
    <name type="scientific">Lactobacillus delbrueckii</name>
    <dbReference type="NCBI Taxonomy" id="1584"/>
    <lineage>
        <taxon>Bacteria</taxon>
        <taxon>Bacillati</taxon>
        <taxon>Bacillota</taxon>
        <taxon>Bacilli</taxon>
        <taxon>Lactobacillales</taxon>
        <taxon>Lactobacillaceae</taxon>
        <taxon>Lactobacillus</taxon>
    </lineage>
</organism>
<evidence type="ECO:0000313" key="2">
    <source>
        <dbReference type="Proteomes" id="UP001213083"/>
    </source>
</evidence>
<reference evidence="1 2" key="1">
    <citation type="submission" date="2023-01" db="EMBL/GenBank/DDBJ databases">
        <title>Sequencing of the bacterial strains from artisanal fermented milk Matsoni.</title>
        <authorList>
            <person name="Rozman V."/>
            <person name="Accetto T."/>
            <person name="Bogovic Matijasic B."/>
        </authorList>
    </citation>
    <scope>NUCLEOTIDE SEQUENCE [LARGE SCALE GENOMIC DNA]</scope>
    <source>
        <strain evidence="2">lbl143</strain>
    </source>
</reference>
<gene>
    <name evidence="1" type="ORF">PF593_02545</name>
</gene>
<dbReference type="AlphaFoldDB" id="A0ABD4W0H5"/>
<protein>
    <submittedName>
        <fullName evidence="1">Uncharacterized protein</fullName>
    </submittedName>
</protein>
<dbReference type="EMBL" id="JAQIEV010000004">
    <property type="protein sequence ID" value="MDA3782039.1"/>
    <property type="molecule type" value="Genomic_DNA"/>
</dbReference>
<proteinExistence type="predicted"/>
<evidence type="ECO:0000313" key="1">
    <source>
        <dbReference type="EMBL" id="MDA3782039.1"/>
    </source>
</evidence>
<sequence>MLLLVYNRYQSNRLQFARKELVCLENEALFDEVEAELKKRGSIQDFEEKYGKITGRMMITETEIPEELGIEINDPDVHSFKATFDFYNTAIGLALNVKMREAATKFWLTPQDDRNDVPTDSWFEFFAMILIEALDEGMDSIPTFSFVNDSSDLTISGLGLLEKK</sequence>